<dbReference type="EMBL" id="JANPWB010000010">
    <property type="protein sequence ID" value="KAJ1134541.1"/>
    <property type="molecule type" value="Genomic_DNA"/>
</dbReference>
<keyword evidence="2" id="KW-1185">Reference proteome</keyword>
<evidence type="ECO:0000313" key="2">
    <source>
        <dbReference type="Proteomes" id="UP001066276"/>
    </source>
</evidence>
<protein>
    <submittedName>
        <fullName evidence="1">Uncharacterized protein</fullName>
    </submittedName>
</protein>
<proteinExistence type="predicted"/>
<reference evidence="1" key="1">
    <citation type="journal article" date="2022" name="bioRxiv">
        <title>Sequencing and chromosome-scale assembly of the giantPleurodeles waltlgenome.</title>
        <authorList>
            <person name="Brown T."/>
            <person name="Elewa A."/>
            <person name="Iarovenko S."/>
            <person name="Subramanian E."/>
            <person name="Araus A.J."/>
            <person name="Petzold A."/>
            <person name="Susuki M."/>
            <person name="Suzuki K.-i.T."/>
            <person name="Hayashi T."/>
            <person name="Toyoda A."/>
            <person name="Oliveira C."/>
            <person name="Osipova E."/>
            <person name="Leigh N.D."/>
            <person name="Simon A."/>
            <person name="Yun M.H."/>
        </authorList>
    </citation>
    <scope>NUCLEOTIDE SEQUENCE</scope>
    <source>
        <strain evidence="1">20211129_DDA</strain>
        <tissue evidence="1">Liver</tissue>
    </source>
</reference>
<sequence>MSRAAPLYKRTARSGAVRGSALRREAVTGWAVGGLLNAAPHARWEKEAVRDRKGTLWGTRIAVNFAEMLR</sequence>
<comment type="caution">
    <text evidence="1">The sequence shown here is derived from an EMBL/GenBank/DDBJ whole genome shotgun (WGS) entry which is preliminary data.</text>
</comment>
<dbReference type="Proteomes" id="UP001066276">
    <property type="component" value="Chromosome 6"/>
</dbReference>
<name>A0AAV7Q1U3_PLEWA</name>
<gene>
    <name evidence="1" type="ORF">NDU88_000992</name>
</gene>
<dbReference type="AlphaFoldDB" id="A0AAV7Q1U3"/>
<evidence type="ECO:0000313" key="1">
    <source>
        <dbReference type="EMBL" id="KAJ1134541.1"/>
    </source>
</evidence>
<organism evidence="1 2">
    <name type="scientific">Pleurodeles waltl</name>
    <name type="common">Iberian ribbed newt</name>
    <dbReference type="NCBI Taxonomy" id="8319"/>
    <lineage>
        <taxon>Eukaryota</taxon>
        <taxon>Metazoa</taxon>
        <taxon>Chordata</taxon>
        <taxon>Craniata</taxon>
        <taxon>Vertebrata</taxon>
        <taxon>Euteleostomi</taxon>
        <taxon>Amphibia</taxon>
        <taxon>Batrachia</taxon>
        <taxon>Caudata</taxon>
        <taxon>Salamandroidea</taxon>
        <taxon>Salamandridae</taxon>
        <taxon>Pleurodelinae</taxon>
        <taxon>Pleurodeles</taxon>
    </lineage>
</organism>
<accession>A0AAV7Q1U3</accession>